<accession>A0A8H7AM29</accession>
<sequence>MEQPTNADATVPAKETLVALDDHTAKELHNLISLEIDKQRKLLCGRFYTSPSREFTQDMMDFWCREAQVLRIERWHS</sequence>
<reference evidence="1" key="1">
    <citation type="submission" date="2020-02" db="EMBL/GenBank/DDBJ databases">
        <authorList>
            <person name="Palmer J.M."/>
        </authorList>
    </citation>
    <scope>NUCLEOTIDE SEQUENCE</scope>
    <source>
        <strain evidence="1">EPUS1.4</strain>
        <tissue evidence="1">Thallus</tissue>
    </source>
</reference>
<gene>
    <name evidence="1" type="ORF">GJ744_008029</name>
</gene>
<organism evidence="1 2">
    <name type="scientific">Endocarpon pusillum</name>
    <dbReference type="NCBI Taxonomy" id="364733"/>
    <lineage>
        <taxon>Eukaryota</taxon>
        <taxon>Fungi</taxon>
        <taxon>Dikarya</taxon>
        <taxon>Ascomycota</taxon>
        <taxon>Pezizomycotina</taxon>
        <taxon>Eurotiomycetes</taxon>
        <taxon>Chaetothyriomycetidae</taxon>
        <taxon>Verrucariales</taxon>
        <taxon>Verrucariaceae</taxon>
        <taxon>Endocarpon</taxon>
    </lineage>
</organism>
<keyword evidence="2" id="KW-1185">Reference proteome</keyword>
<dbReference type="OrthoDB" id="10589912at2759"/>
<protein>
    <submittedName>
        <fullName evidence="1">Uncharacterized protein</fullName>
    </submittedName>
</protein>
<name>A0A8H7AM29_9EURO</name>
<evidence type="ECO:0000313" key="1">
    <source>
        <dbReference type="EMBL" id="KAF7509466.1"/>
    </source>
</evidence>
<dbReference type="Proteomes" id="UP000606974">
    <property type="component" value="Unassembled WGS sequence"/>
</dbReference>
<comment type="caution">
    <text evidence="1">The sequence shown here is derived from an EMBL/GenBank/DDBJ whole genome shotgun (WGS) entry which is preliminary data.</text>
</comment>
<dbReference type="EMBL" id="JAACFV010000041">
    <property type="protein sequence ID" value="KAF7509466.1"/>
    <property type="molecule type" value="Genomic_DNA"/>
</dbReference>
<proteinExistence type="predicted"/>
<evidence type="ECO:0000313" key="2">
    <source>
        <dbReference type="Proteomes" id="UP000606974"/>
    </source>
</evidence>
<dbReference type="AlphaFoldDB" id="A0A8H7AM29"/>